<gene>
    <name evidence="2" type="ORF">SMN809_LOCUS21932</name>
</gene>
<dbReference type="SUPFAM" id="SSF51695">
    <property type="entry name" value="PLC-like phosphodiesterases"/>
    <property type="match status" value="1"/>
</dbReference>
<dbReference type="Proteomes" id="UP000676336">
    <property type="component" value="Unassembled WGS sequence"/>
</dbReference>
<feature type="domain" description="GP-PDE" evidence="1">
    <location>
        <begin position="1"/>
        <end position="113"/>
    </location>
</feature>
<name>A0A8S2S706_9BILA</name>
<dbReference type="InterPro" id="IPR017946">
    <property type="entry name" value="PLC-like_Pdiesterase_TIM-brl"/>
</dbReference>
<dbReference type="AlphaFoldDB" id="A0A8S2S706"/>
<dbReference type="GO" id="GO:0006629">
    <property type="term" value="P:lipid metabolic process"/>
    <property type="evidence" value="ECO:0007669"/>
    <property type="project" value="InterPro"/>
</dbReference>
<feature type="non-terminal residue" evidence="2">
    <location>
        <position position="113"/>
    </location>
</feature>
<proteinExistence type="predicted"/>
<organism evidence="2 3">
    <name type="scientific">Rotaria magnacalcarata</name>
    <dbReference type="NCBI Taxonomy" id="392030"/>
    <lineage>
        <taxon>Eukaryota</taxon>
        <taxon>Metazoa</taxon>
        <taxon>Spiralia</taxon>
        <taxon>Gnathifera</taxon>
        <taxon>Rotifera</taxon>
        <taxon>Eurotatoria</taxon>
        <taxon>Bdelloidea</taxon>
        <taxon>Philodinida</taxon>
        <taxon>Philodinidae</taxon>
        <taxon>Rotaria</taxon>
    </lineage>
</organism>
<accession>A0A8S2S706</accession>
<evidence type="ECO:0000313" key="2">
    <source>
        <dbReference type="EMBL" id="CAF4201970.1"/>
    </source>
</evidence>
<feature type="non-terminal residue" evidence="2">
    <location>
        <position position="1"/>
    </location>
</feature>
<protein>
    <recommendedName>
        <fullName evidence="1">GP-PDE domain-containing protein</fullName>
    </recommendedName>
</protein>
<reference evidence="2" key="1">
    <citation type="submission" date="2021-02" db="EMBL/GenBank/DDBJ databases">
        <authorList>
            <person name="Nowell W R."/>
        </authorList>
    </citation>
    <scope>NUCLEOTIDE SEQUENCE</scope>
</reference>
<sequence>SVITFQLATLNETIELLLGFNRATGQQRQLLIEIKKPEYHSKYNKSISSIVLETLNAYNLKESSDPIILQTFHIEELIHIRRNLGSKLRLFALMTWNRINESSSDYDFYRSED</sequence>
<dbReference type="EMBL" id="CAJOBI010018709">
    <property type="protein sequence ID" value="CAF4201970.1"/>
    <property type="molecule type" value="Genomic_DNA"/>
</dbReference>
<evidence type="ECO:0000259" key="1">
    <source>
        <dbReference type="PROSITE" id="PS51704"/>
    </source>
</evidence>
<dbReference type="PROSITE" id="PS51704">
    <property type="entry name" value="GP_PDE"/>
    <property type="match status" value="1"/>
</dbReference>
<dbReference type="GO" id="GO:0008081">
    <property type="term" value="F:phosphoric diester hydrolase activity"/>
    <property type="evidence" value="ECO:0007669"/>
    <property type="project" value="InterPro"/>
</dbReference>
<dbReference type="Gene3D" id="3.20.20.190">
    <property type="entry name" value="Phosphatidylinositol (PI) phosphodiesterase"/>
    <property type="match status" value="1"/>
</dbReference>
<dbReference type="InterPro" id="IPR030395">
    <property type="entry name" value="GP_PDE_dom"/>
</dbReference>
<comment type="caution">
    <text evidence="2">The sequence shown here is derived from an EMBL/GenBank/DDBJ whole genome shotgun (WGS) entry which is preliminary data.</text>
</comment>
<evidence type="ECO:0000313" key="3">
    <source>
        <dbReference type="Proteomes" id="UP000676336"/>
    </source>
</evidence>